<feature type="region of interest" description="Disordered" evidence="1">
    <location>
        <begin position="1"/>
        <end position="29"/>
    </location>
</feature>
<dbReference type="EMBL" id="LIAE01007273">
    <property type="protein sequence ID" value="PAV80444.1"/>
    <property type="molecule type" value="Genomic_DNA"/>
</dbReference>
<proteinExistence type="predicted"/>
<protein>
    <submittedName>
        <fullName evidence="2">Uncharacterized protein</fullName>
    </submittedName>
</protein>
<evidence type="ECO:0000313" key="2">
    <source>
        <dbReference type="EMBL" id="PAV80444.1"/>
    </source>
</evidence>
<keyword evidence="3" id="KW-1185">Reference proteome</keyword>
<comment type="caution">
    <text evidence="2">The sequence shown here is derived from an EMBL/GenBank/DDBJ whole genome shotgun (WGS) entry which is preliminary data.</text>
</comment>
<gene>
    <name evidence="2" type="ORF">WR25_23609</name>
</gene>
<reference evidence="2 3" key="1">
    <citation type="journal article" date="2017" name="Curr. Biol.">
        <title>Genome architecture and evolution of a unichromosomal asexual nematode.</title>
        <authorList>
            <person name="Fradin H."/>
            <person name="Zegar C."/>
            <person name="Gutwein M."/>
            <person name="Lucas J."/>
            <person name="Kovtun M."/>
            <person name="Corcoran D."/>
            <person name="Baugh L.R."/>
            <person name="Kiontke K."/>
            <person name="Gunsalus K."/>
            <person name="Fitch D.H."/>
            <person name="Piano F."/>
        </authorList>
    </citation>
    <scope>NUCLEOTIDE SEQUENCE [LARGE SCALE GENOMIC DNA]</scope>
    <source>
        <strain evidence="2">PF1309</strain>
    </source>
</reference>
<evidence type="ECO:0000313" key="3">
    <source>
        <dbReference type="Proteomes" id="UP000218231"/>
    </source>
</evidence>
<name>A0A2A2L2P5_9BILA</name>
<accession>A0A2A2L2P5</accession>
<dbReference type="Proteomes" id="UP000218231">
    <property type="component" value="Unassembled WGS sequence"/>
</dbReference>
<evidence type="ECO:0000256" key="1">
    <source>
        <dbReference type="SAM" id="MobiDB-lite"/>
    </source>
</evidence>
<dbReference type="AlphaFoldDB" id="A0A2A2L2P5"/>
<sequence length="117" mass="13145">MKNWVMGRGLPIAKSNEKGSATQKTPRDISKTAAEHIALRERTRMERKVQIIWNEEHSLGARGKGKAFCKHISPRAENSCSLQEEHFAAVLTDHAPFPCTATGRGKPRSFLVFFLLE</sequence>
<organism evidence="2 3">
    <name type="scientific">Diploscapter pachys</name>
    <dbReference type="NCBI Taxonomy" id="2018661"/>
    <lineage>
        <taxon>Eukaryota</taxon>
        <taxon>Metazoa</taxon>
        <taxon>Ecdysozoa</taxon>
        <taxon>Nematoda</taxon>
        <taxon>Chromadorea</taxon>
        <taxon>Rhabditida</taxon>
        <taxon>Rhabditina</taxon>
        <taxon>Rhabditomorpha</taxon>
        <taxon>Rhabditoidea</taxon>
        <taxon>Rhabditidae</taxon>
        <taxon>Diploscapter</taxon>
    </lineage>
</organism>